<sequence>DLSNLARCGHGRCGRTGAGQAPRRAPASPRACPSLRRARASVPDPALFGRSLKGAVG</sequence>
<feature type="region of interest" description="Disordered" evidence="1">
    <location>
        <begin position="12"/>
        <end position="40"/>
    </location>
</feature>
<protein>
    <submittedName>
        <fullName evidence="2">Uncharacterized protein</fullName>
    </submittedName>
</protein>
<dbReference type="AlphaFoldDB" id="A0A6J4LJ44"/>
<evidence type="ECO:0000256" key="1">
    <source>
        <dbReference type="SAM" id="MobiDB-lite"/>
    </source>
</evidence>
<feature type="non-terminal residue" evidence="2">
    <location>
        <position position="1"/>
    </location>
</feature>
<accession>A0A6J4LJ44</accession>
<organism evidence="2">
    <name type="scientific">uncultured Microvirga sp</name>
    <dbReference type="NCBI Taxonomy" id="412392"/>
    <lineage>
        <taxon>Bacteria</taxon>
        <taxon>Pseudomonadati</taxon>
        <taxon>Pseudomonadota</taxon>
        <taxon>Alphaproteobacteria</taxon>
        <taxon>Hyphomicrobiales</taxon>
        <taxon>Methylobacteriaceae</taxon>
        <taxon>Microvirga</taxon>
        <taxon>environmental samples</taxon>
    </lineage>
</organism>
<feature type="compositionally biased region" description="Low complexity" evidence="1">
    <location>
        <begin position="21"/>
        <end position="35"/>
    </location>
</feature>
<name>A0A6J4LJ44_9HYPH</name>
<dbReference type="EMBL" id="CADCUC010000307">
    <property type="protein sequence ID" value="CAA9333171.1"/>
    <property type="molecule type" value="Genomic_DNA"/>
</dbReference>
<evidence type="ECO:0000313" key="2">
    <source>
        <dbReference type="EMBL" id="CAA9333171.1"/>
    </source>
</evidence>
<reference evidence="2" key="1">
    <citation type="submission" date="2020-02" db="EMBL/GenBank/DDBJ databases">
        <authorList>
            <person name="Meier V. D."/>
        </authorList>
    </citation>
    <scope>NUCLEOTIDE SEQUENCE</scope>
    <source>
        <strain evidence="2">AVDCRST_MAG90</strain>
    </source>
</reference>
<proteinExistence type="predicted"/>
<feature type="non-terminal residue" evidence="2">
    <location>
        <position position="57"/>
    </location>
</feature>
<gene>
    <name evidence="2" type="ORF">AVDCRST_MAG90-1596</name>
</gene>